<protein>
    <recommendedName>
        <fullName evidence="3">NmrA-like domain-containing protein</fullName>
    </recommendedName>
</protein>
<evidence type="ECO:0000313" key="4">
    <source>
        <dbReference type="EMBL" id="CAK7221851.1"/>
    </source>
</evidence>
<name>A0ABP0BQY8_9PEZI</name>
<accession>A0ABP0BQY8</accession>
<evidence type="ECO:0000256" key="2">
    <source>
        <dbReference type="ARBA" id="ARBA00023002"/>
    </source>
</evidence>
<organism evidence="4 5">
    <name type="scientific">Sporothrix bragantina</name>
    <dbReference type="NCBI Taxonomy" id="671064"/>
    <lineage>
        <taxon>Eukaryota</taxon>
        <taxon>Fungi</taxon>
        <taxon>Dikarya</taxon>
        <taxon>Ascomycota</taxon>
        <taxon>Pezizomycotina</taxon>
        <taxon>Sordariomycetes</taxon>
        <taxon>Sordariomycetidae</taxon>
        <taxon>Ophiostomatales</taxon>
        <taxon>Ophiostomataceae</taxon>
        <taxon>Sporothrix</taxon>
    </lineage>
</organism>
<proteinExistence type="predicted"/>
<evidence type="ECO:0000259" key="3">
    <source>
        <dbReference type="Pfam" id="PF05368"/>
    </source>
</evidence>
<reference evidence="4 5" key="1">
    <citation type="submission" date="2024-01" db="EMBL/GenBank/DDBJ databases">
        <authorList>
            <person name="Allen C."/>
            <person name="Tagirdzhanova G."/>
        </authorList>
    </citation>
    <scope>NUCLEOTIDE SEQUENCE [LARGE SCALE GENOMIC DNA]</scope>
</reference>
<dbReference type="PANTHER" id="PTHR47706">
    <property type="entry name" value="NMRA-LIKE FAMILY PROTEIN"/>
    <property type="match status" value="1"/>
</dbReference>
<dbReference type="EMBL" id="CAWUHC010000036">
    <property type="protein sequence ID" value="CAK7221851.1"/>
    <property type="molecule type" value="Genomic_DNA"/>
</dbReference>
<dbReference type="InterPro" id="IPR008030">
    <property type="entry name" value="NmrA-like"/>
</dbReference>
<dbReference type="Gene3D" id="3.40.50.720">
    <property type="entry name" value="NAD(P)-binding Rossmann-like Domain"/>
    <property type="match status" value="1"/>
</dbReference>
<feature type="domain" description="NmrA-like" evidence="3">
    <location>
        <begin position="6"/>
        <end position="246"/>
    </location>
</feature>
<evidence type="ECO:0000313" key="5">
    <source>
        <dbReference type="Proteomes" id="UP001642406"/>
    </source>
</evidence>
<evidence type="ECO:0000256" key="1">
    <source>
        <dbReference type="ARBA" id="ARBA00022857"/>
    </source>
</evidence>
<dbReference type="Proteomes" id="UP001642406">
    <property type="component" value="Unassembled WGS sequence"/>
</dbReference>
<dbReference type="InterPro" id="IPR051609">
    <property type="entry name" value="NmrA/Isoflavone_reductase-like"/>
</dbReference>
<dbReference type="Pfam" id="PF05368">
    <property type="entry name" value="NmrA"/>
    <property type="match status" value="1"/>
</dbReference>
<comment type="caution">
    <text evidence="4">The sequence shown here is derived from an EMBL/GenBank/DDBJ whole genome shotgun (WGS) entry which is preliminary data.</text>
</comment>
<dbReference type="PANTHER" id="PTHR47706:SF7">
    <property type="entry name" value="CIPA-LIKE, PUTATIVE (AFU_ORTHOLOGUE AFUA_1G01630)-RELATED"/>
    <property type="match status" value="1"/>
</dbReference>
<keyword evidence="2" id="KW-0560">Oxidoreductase</keyword>
<dbReference type="InterPro" id="IPR036291">
    <property type="entry name" value="NAD(P)-bd_dom_sf"/>
</dbReference>
<sequence length="314" mass="33985">MAPQGRKIAVIGASGQVGRPLVDTLLAQGVHTITAIQRTSAKSTFPTGVVVKSGDLQDPEFLDAVLTGQDALVMMPPMNLLDVQDPAICSAARVGVFYVVPSEFGSDPVAKELTNANWLLTEKKKYRDLVEELGVSHWIAPATGLWLDNCLRRGWWGIDVPARKATLWTGFDGVPGSGTGRASTATIRHAGEATAVILSLPDAELARFKNKSVYVPSFHLTQREILDAAQRATGTTDADWTITKADVADMERAYETGIKAGELESLYTKFMVTHSTPGFGGDFEHRVDDDLITKLEQYGLKKETLEEAITAGLQ</sequence>
<keyword evidence="5" id="KW-1185">Reference proteome</keyword>
<dbReference type="SUPFAM" id="SSF51735">
    <property type="entry name" value="NAD(P)-binding Rossmann-fold domains"/>
    <property type="match status" value="1"/>
</dbReference>
<gene>
    <name evidence="4" type="ORF">SBRCBS47491_004669</name>
</gene>
<keyword evidence="1" id="KW-0521">NADP</keyword>